<dbReference type="Gene3D" id="3.20.20.140">
    <property type="entry name" value="Metal-dependent hydrolases"/>
    <property type="match status" value="1"/>
</dbReference>
<evidence type="ECO:0000259" key="1">
    <source>
        <dbReference type="Pfam" id="PF01979"/>
    </source>
</evidence>
<dbReference type="GO" id="GO:0016810">
    <property type="term" value="F:hydrolase activity, acting on carbon-nitrogen (but not peptide) bonds"/>
    <property type="evidence" value="ECO:0007669"/>
    <property type="project" value="InterPro"/>
</dbReference>
<dbReference type="PANTHER" id="PTHR43135">
    <property type="entry name" value="ALPHA-D-RIBOSE 1-METHYLPHOSPHONATE 5-TRIPHOSPHATE DIPHOSPHATASE"/>
    <property type="match status" value="1"/>
</dbReference>
<dbReference type="InterPro" id="IPR006680">
    <property type="entry name" value="Amidohydro-rel"/>
</dbReference>
<dbReference type="SUPFAM" id="SSF51556">
    <property type="entry name" value="Metallo-dependent hydrolases"/>
    <property type="match status" value="1"/>
</dbReference>
<sequence>MKLRSLLTSSLFFLTIQLSFTQEFSRAVRPYVAVQEDIVALTHAKTIDGTGADIKTNQTLVFENGIITAMGNTGEVSIPAGAKVIDCTGKTIMPGMVMLHEHIFYPKPFDGIFSVSQMTFTFPRLYLAGGVTTIRTAGSIEPQTDLNIRKWIEEGKMLGPKMDLTSPFIEREGTSVPEVGVIESSDEAAEMVNYWADRGINSFKVYQNITKEDLKSVVNAAHAKGKKVTGHICSVTYREAAEIGIDNIEHGFFQSSDFVGDKVDDFCPAFKRGQALRALPVDAPEMKELMEFLIEKDVAVTSTLTVFEPYTNREVVLGGGLEAMSPEIRESLETSHKRQQGRDSTSIIAFQKQMAWEKMFYEMGGKLLAGTDPTGAGRTIAGYANQRMIELFIEAGFTLTEAIKISTLDGAKFLERADKVGSLEVGKQADILIIDGDLEADVSNIRKMEIVFKDGVGFNSPSIFKSMNGKVGMY</sequence>
<evidence type="ECO:0000313" key="2">
    <source>
        <dbReference type="EMBL" id="KOF02769.1"/>
    </source>
</evidence>
<gene>
    <name evidence="2" type="ORF">OB69_10710</name>
</gene>
<dbReference type="PATRIC" id="fig|1566026.4.peg.427"/>
<feature type="domain" description="Amidohydrolase-related" evidence="1">
    <location>
        <begin position="91"/>
        <end position="454"/>
    </location>
</feature>
<proteinExistence type="predicted"/>
<name>A0A0L8AK52_9BACT</name>
<keyword evidence="3" id="KW-1185">Reference proteome</keyword>
<comment type="caution">
    <text evidence="2">The sequence shown here is derived from an EMBL/GenBank/DDBJ whole genome shotgun (WGS) entry which is preliminary data.</text>
</comment>
<dbReference type="RefSeq" id="WP_053223717.1">
    <property type="nucleotide sequence ID" value="NZ_JSVA01000010.1"/>
</dbReference>
<dbReference type="Pfam" id="PF01979">
    <property type="entry name" value="Amidohydro_1"/>
    <property type="match status" value="1"/>
</dbReference>
<dbReference type="InterPro" id="IPR011059">
    <property type="entry name" value="Metal-dep_hydrolase_composite"/>
</dbReference>
<dbReference type="Gene3D" id="2.30.40.10">
    <property type="entry name" value="Urease, subunit C, domain 1"/>
    <property type="match status" value="1"/>
</dbReference>
<dbReference type="PANTHER" id="PTHR43135:SF3">
    <property type="entry name" value="ALPHA-D-RIBOSE 1-METHYLPHOSPHONATE 5-TRIPHOSPHATE DIPHOSPHATASE"/>
    <property type="match status" value="1"/>
</dbReference>
<dbReference type="OrthoDB" id="9797498at2"/>
<protein>
    <recommendedName>
        <fullName evidence="1">Amidohydrolase-related domain-containing protein</fullName>
    </recommendedName>
</protein>
<dbReference type="AlphaFoldDB" id="A0A0L8AK52"/>
<accession>A0A0L8AK52</accession>
<dbReference type="EMBL" id="JSVA01000010">
    <property type="protein sequence ID" value="KOF02769.1"/>
    <property type="molecule type" value="Genomic_DNA"/>
</dbReference>
<reference evidence="3" key="1">
    <citation type="submission" date="2014-11" db="EMBL/GenBank/DDBJ databases">
        <title>Genome sequencing of Roseivirga sp. D-25.</title>
        <authorList>
            <person name="Selvaratnam C."/>
            <person name="Thevarajoo S."/>
            <person name="Goh K.M."/>
            <person name="Eee R."/>
            <person name="Chan K.-G."/>
            <person name="Chong C.S."/>
        </authorList>
    </citation>
    <scope>NUCLEOTIDE SEQUENCE [LARGE SCALE GENOMIC DNA]</scope>
    <source>
        <strain evidence="3">D-25</strain>
    </source>
</reference>
<evidence type="ECO:0000313" key="3">
    <source>
        <dbReference type="Proteomes" id="UP000036908"/>
    </source>
</evidence>
<dbReference type="InterPro" id="IPR032466">
    <property type="entry name" value="Metal_Hydrolase"/>
</dbReference>
<dbReference type="Proteomes" id="UP000036908">
    <property type="component" value="Unassembled WGS sequence"/>
</dbReference>
<dbReference type="SUPFAM" id="SSF51338">
    <property type="entry name" value="Composite domain of metallo-dependent hydrolases"/>
    <property type="match status" value="1"/>
</dbReference>
<organism evidence="2 3">
    <name type="scientific">Roseivirga seohaensis subsp. aquiponti</name>
    <dbReference type="NCBI Taxonomy" id="1566026"/>
    <lineage>
        <taxon>Bacteria</taxon>
        <taxon>Pseudomonadati</taxon>
        <taxon>Bacteroidota</taxon>
        <taxon>Cytophagia</taxon>
        <taxon>Cytophagales</taxon>
        <taxon>Roseivirgaceae</taxon>
        <taxon>Roseivirga</taxon>
    </lineage>
</organism>
<dbReference type="InterPro" id="IPR051781">
    <property type="entry name" value="Metallo-dep_Hydrolase"/>
</dbReference>